<dbReference type="Pfam" id="PF00248">
    <property type="entry name" value="Aldo_ket_red"/>
    <property type="match status" value="1"/>
</dbReference>
<dbReference type="GO" id="GO:0016616">
    <property type="term" value="F:oxidoreductase activity, acting on the CH-OH group of donors, NAD or NADP as acceptor"/>
    <property type="evidence" value="ECO:0007669"/>
    <property type="project" value="UniProtKB-ARBA"/>
</dbReference>
<keyword evidence="3" id="KW-0560">Oxidoreductase</keyword>
<dbReference type="AlphaFoldDB" id="A0A9P7U5K5"/>
<proteinExistence type="inferred from homology"/>
<dbReference type="PROSITE" id="PS00798">
    <property type="entry name" value="ALDOKETO_REDUCTASE_1"/>
    <property type="match status" value="1"/>
</dbReference>
<sequence length="847" mass="95249">MNRYRVSKSGRPQSKPSSGRRRCLSCRKLPAACDCRQSRHMRERSQSSSGISSMSESSPTTNATIDSKITTPGCLSSMPGSLEPLPADITMAFFAFVGDSPSPMTDVFSLSFMRTYLDTSIPIRAVVTTIGKICLEYSKTTALEKKQKAAAAIIAQDRYKLKEFLDVLTSPESSDQHLTLLYGILLAYAETMTGQSWLFFQATMRKLTEKVQQQVQERKRAPLLYFDKGLLMNYSLMATYHCLVSFEDTFLVDVELYDPKPFDNIDAITSQVRINSAILHHYTKYVANFARLHHRATKWVRQARHVLNDRHMAAEPPPHEELKKILSEAGLLQQGTEIIESSAAVIDVMENLRGHRYDDGDEADKNDFGILREAFYHFSLMGITRTFWDPAWKLIDEDLPHMTDMPDLEGHGLFVLERLEQRTPVVGLESWSYLVVLMGVALEAKRDDIRQRVAVLLNDILGKGFAIAGALLTDTFPRTKVPQPAVENRISQRADNQIKSLDIDLYILLLSPESLSRALFTMAPPICTKTFKLNNGLELPAVGLGTWQGTPGSDDSKAMEESVIHALNSGYRLIDTAQLYGVEDVVGRAIRNSGVPREEITVVTKFWGEWHHDPATALQISLDTMGLDYIDVFLMHWPWATTPAPEKKVLKKWESPTFIETWKLMEKLVGPKCRSIGVSNFMPKVMDELLKEATIVPAVNQVELHAFNPNLNLVPYCKEKGIVVTSWSTMGGSRPSQNEILNHELFTSIAKAHGISAGVVSLSWCVQRGIAVIPKSAKKERIEENIRLVTLTEEEMDKINEAHKTIKKERFSNGIAVQHMEIDGVMTQQGWTYVDMGYEDENGNWLA</sequence>
<dbReference type="InterPro" id="IPR018170">
    <property type="entry name" value="Aldo/ket_reductase_CS"/>
</dbReference>
<feature type="domain" description="NADP-dependent oxidoreductase" evidence="5">
    <location>
        <begin position="542"/>
        <end position="802"/>
    </location>
</feature>
<dbReference type="InterPro" id="IPR036812">
    <property type="entry name" value="NAD(P)_OxRdtase_dom_sf"/>
</dbReference>
<dbReference type="SUPFAM" id="SSF51430">
    <property type="entry name" value="NAD(P)-linked oxidoreductase"/>
    <property type="match status" value="1"/>
</dbReference>
<keyword evidence="2" id="KW-0521">NADP</keyword>
<dbReference type="Proteomes" id="UP000699042">
    <property type="component" value="Unassembled WGS sequence"/>
</dbReference>
<dbReference type="PANTHER" id="PTHR43827:SF3">
    <property type="entry name" value="NADP-DEPENDENT OXIDOREDUCTASE DOMAIN-CONTAINING PROTEIN"/>
    <property type="match status" value="1"/>
</dbReference>
<dbReference type="PRINTS" id="PR00069">
    <property type="entry name" value="ALDKETRDTASE"/>
</dbReference>
<keyword evidence="7" id="KW-1185">Reference proteome</keyword>
<organism evidence="6 7">
    <name type="scientific">Colletotrichum scovillei</name>
    <dbReference type="NCBI Taxonomy" id="1209932"/>
    <lineage>
        <taxon>Eukaryota</taxon>
        <taxon>Fungi</taxon>
        <taxon>Dikarya</taxon>
        <taxon>Ascomycota</taxon>
        <taxon>Pezizomycotina</taxon>
        <taxon>Sordariomycetes</taxon>
        <taxon>Hypocreomycetidae</taxon>
        <taxon>Glomerellales</taxon>
        <taxon>Glomerellaceae</taxon>
        <taxon>Colletotrichum</taxon>
        <taxon>Colletotrichum acutatum species complex</taxon>
    </lineage>
</organism>
<feature type="region of interest" description="Disordered" evidence="4">
    <location>
        <begin position="1"/>
        <end position="23"/>
    </location>
</feature>
<evidence type="ECO:0000256" key="4">
    <source>
        <dbReference type="SAM" id="MobiDB-lite"/>
    </source>
</evidence>
<evidence type="ECO:0000259" key="5">
    <source>
        <dbReference type="Pfam" id="PF00248"/>
    </source>
</evidence>
<reference evidence="6" key="1">
    <citation type="submission" date="2021-05" db="EMBL/GenBank/DDBJ databases">
        <title>Comparative genomics of three Colletotrichum scovillei strains and genetic complementation revealed genes involved fungal growth and virulence on chili pepper.</title>
        <authorList>
            <person name="Hsieh D.-K."/>
            <person name="Chuang S.-C."/>
            <person name="Chen C.-Y."/>
            <person name="Chao Y.-T."/>
            <person name="Lu M.-Y.J."/>
            <person name="Lee M.-H."/>
            <person name="Shih M.-C."/>
        </authorList>
    </citation>
    <scope>NUCLEOTIDE SEQUENCE</scope>
    <source>
        <strain evidence="6">Coll-153</strain>
    </source>
</reference>
<dbReference type="PANTHER" id="PTHR43827">
    <property type="entry name" value="2,5-DIKETO-D-GLUCONIC ACID REDUCTASE"/>
    <property type="match status" value="1"/>
</dbReference>
<evidence type="ECO:0000256" key="1">
    <source>
        <dbReference type="ARBA" id="ARBA00007905"/>
    </source>
</evidence>
<dbReference type="Gene3D" id="3.20.20.100">
    <property type="entry name" value="NADP-dependent oxidoreductase domain"/>
    <property type="match status" value="1"/>
</dbReference>
<name>A0A9P7U5K5_9PEZI</name>
<dbReference type="PROSITE" id="PS00062">
    <property type="entry name" value="ALDOKETO_REDUCTASE_2"/>
    <property type="match status" value="1"/>
</dbReference>
<evidence type="ECO:0000256" key="2">
    <source>
        <dbReference type="ARBA" id="ARBA00022857"/>
    </source>
</evidence>
<evidence type="ECO:0000256" key="3">
    <source>
        <dbReference type="ARBA" id="ARBA00023002"/>
    </source>
</evidence>
<protein>
    <submittedName>
        <fullName evidence="6">Aldo/keto reductase</fullName>
    </submittedName>
</protein>
<feature type="compositionally biased region" description="Low complexity" evidence="4">
    <location>
        <begin position="46"/>
        <end position="58"/>
    </location>
</feature>
<feature type="compositionally biased region" description="Polar residues" evidence="4">
    <location>
        <begin position="59"/>
        <end position="69"/>
    </location>
</feature>
<gene>
    <name evidence="6" type="ORF">JMJ77_011419</name>
</gene>
<comment type="similarity">
    <text evidence="1">Belongs to the aldo/keto reductase family.</text>
</comment>
<evidence type="ECO:0000313" key="7">
    <source>
        <dbReference type="Proteomes" id="UP000699042"/>
    </source>
</evidence>
<dbReference type="InterPro" id="IPR023210">
    <property type="entry name" value="NADP_OxRdtase_dom"/>
</dbReference>
<accession>A0A9P7U5K5</accession>
<comment type="caution">
    <text evidence="6">The sequence shown here is derived from an EMBL/GenBank/DDBJ whole genome shotgun (WGS) entry which is preliminary data.</text>
</comment>
<dbReference type="EMBL" id="JAESDN010000023">
    <property type="protein sequence ID" value="KAG7040555.1"/>
    <property type="molecule type" value="Genomic_DNA"/>
</dbReference>
<evidence type="ECO:0000313" key="6">
    <source>
        <dbReference type="EMBL" id="KAG7040555.1"/>
    </source>
</evidence>
<feature type="region of interest" description="Disordered" evidence="4">
    <location>
        <begin position="37"/>
        <end position="69"/>
    </location>
</feature>
<dbReference type="InterPro" id="IPR020471">
    <property type="entry name" value="AKR"/>
</dbReference>